<evidence type="ECO:0000313" key="2">
    <source>
        <dbReference type="Proteomes" id="UP000236291"/>
    </source>
</evidence>
<dbReference type="Proteomes" id="UP000236291">
    <property type="component" value="Unassembled WGS sequence"/>
</dbReference>
<accession>A0A2K3JM89</accession>
<reference evidence="1 2" key="2">
    <citation type="journal article" date="2017" name="Front. Plant Sci.">
        <title>Gene Classification and Mining of Molecular Markers Useful in Red Clover (Trifolium pratense) Breeding.</title>
        <authorList>
            <person name="Istvanek J."/>
            <person name="Dluhosova J."/>
            <person name="Dluhos P."/>
            <person name="Patkova L."/>
            <person name="Nedelnik J."/>
            <person name="Repkova J."/>
        </authorList>
    </citation>
    <scope>NUCLEOTIDE SEQUENCE [LARGE SCALE GENOMIC DNA]</scope>
    <source>
        <strain evidence="2">cv. Tatra</strain>
        <tissue evidence="1">Young leaves</tissue>
    </source>
</reference>
<dbReference type="AlphaFoldDB" id="A0A2K3JM89"/>
<organism evidence="1 2">
    <name type="scientific">Trifolium pratense</name>
    <name type="common">Red clover</name>
    <dbReference type="NCBI Taxonomy" id="57577"/>
    <lineage>
        <taxon>Eukaryota</taxon>
        <taxon>Viridiplantae</taxon>
        <taxon>Streptophyta</taxon>
        <taxon>Embryophyta</taxon>
        <taxon>Tracheophyta</taxon>
        <taxon>Spermatophyta</taxon>
        <taxon>Magnoliopsida</taxon>
        <taxon>eudicotyledons</taxon>
        <taxon>Gunneridae</taxon>
        <taxon>Pentapetalae</taxon>
        <taxon>rosids</taxon>
        <taxon>fabids</taxon>
        <taxon>Fabales</taxon>
        <taxon>Fabaceae</taxon>
        <taxon>Papilionoideae</taxon>
        <taxon>50 kb inversion clade</taxon>
        <taxon>NPAAA clade</taxon>
        <taxon>Hologalegina</taxon>
        <taxon>IRL clade</taxon>
        <taxon>Trifolieae</taxon>
        <taxon>Trifolium</taxon>
    </lineage>
</organism>
<comment type="caution">
    <text evidence="1">The sequence shown here is derived from an EMBL/GenBank/DDBJ whole genome shotgun (WGS) entry which is preliminary data.</text>
</comment>
<protein>
    <submittedName>
        <fullName evidence="1">Uncharacterized protein</fullName>
    </submittedName>
</protein>
<gene>
    <name evidence="1" type="ORF">L195_g048779</name>
</gene>
<reference evidence="1 2" key="1">
    <citation type="journal article" date="2014" name="Am. J. Bot.">
        <title>Genome assembly and annotation for red clover (Trifolium pratense; Fabaceae).</title>
        <authorList>
            <person name="Istvanek J."/>
            <person name="Jaros M."/>
            <person name="Krenek A."/>
            <person name="Repkova J."/>
        </authorList>
    </citation>
    <scope>NUCLEOTIDE SEQUENCE [LARGE SCALE GENOMIC DNA]</scope>
    <source>
        <strain evidence="2">cv. Tatra</strain>
        <tissue evidence="1">Young leaves</tissue>
    </source>
</reference>
<name>A0A2K3JM89_TRIPR</name>
<feature type="non-terminal residue" evidence="1">
    <location>
        <position position="1"/>
    </location>
</feature>
<evidence type="ECO:0000313" key="1">
    <source>
        <dbReference type="EMBL" id="PNX55153.1"/>
    </source>
</evidence>
<dbReference type="EMBL" id="ASHM01070475">
    <property type="protein sequence ID" value="PNX55153.1"/>
    <property type="molecule type" value="Genomic_DNA"/>
</dbReference>
<proteinExistence type="predicted"/>
<sequence length="65" mass="7228">VPHVNCTQKLAKYEVVRRQLLTQSFTGYGAKSAQTFGGVAASDGFYTPDFKGDFSLSINLYKEEF</sequence>